<organism evidence="2">
    <name type="scientific">anaerobic digester metagenome</name>
    <dbReference type="NCBI Taxonomy" id="1263854"/>
    <lineage>
        <taxon>unclassified sequences</taxon>
        <taxon>metagenomes</taxon>
        <taxon>ecological metagenomes</taxon>
    </lineage>
</organism>
<protein>
    <submittedName>
        <fullName evidence="2">Uncharacterized protein</fullName>
    </submittedName>
</protein>
<dbReference type="EMBL" id="CAADRN010000120">
    <property type="protein sequence ID" value="VFU13170.1"/>
    <property type="molecule type" value="Genomic_DNA"/>
</dbReference>
<reference evidence="2" key="1">
    <citation type="submission" date="2019-03" db="EMBL/GenBank/DDBJ databases">
        <authorList>
            <person name="Hao L."/>
        </authorList>
    </citation>
    <scope>NUCLEOTIDE SEQUENCE</scope>
</reference>
<feature type="compositionally biased region" description="Basic and acidic residues" evidence="1">
    <location>
        <begin position="40"/>
        <end position="53"/>
    </location>
</feature>
<evidence type="ECO:0000256" key="1">
    <source>
        <dbReference type="SAM" id="MobiDB-lite"/>
    </source>
</evidence>
<gene>
    <name evidence="2" type="ORF">SCFA_2060003</name>
</gene>
<name>A0A485LZI7_9ZZZZ</name>
<evidence type="ECO:0000313" key="2">
    <source>
        <dbReference type="EMBL" id="VFU13170.1"/>
    </source>
</evidence>
<feature type="region of interest" description="Disordered" evidence="1">
    <location>
        <begin position="1"/>
        <end position="53"/>
    </location>
</feature>
<proteinExistence type="predicted"/>
<dbReference type="AlphaFoldDB" id="A0A485LZI7"/>
<sequence>MIGWPESRATIGKVPGRGTGLPDTSINKDNILPDTQLKSAQDRFSRHEPVNGRIKEPKKLFSSKIF</sequence>
<accession>A0A485LZI7</accession>